<feature type="compositionally biased region" description="Basic and acidic residues" evidence="1">
    <location>
        <begin position="451"/>
        <end position="473"/>
    </location>
</feature>
<dbReference type="AlphaFoldDB" id="K0SZ06"/>
<comment type="caution">
    <text evidence="3">The sequence shown here is derived from an EMBL/GenBank/DDBJ whole genome shotgun (WGS) entry which is preliminary data.</text>
</comment>
<protein>
    <recommendedName>
        <fullName evidence="5">RGS domain-containing protein</fullName>
    </recommendedName>
</protein>
<dbReference type="EMBL" id="AGNL01015180">
    <property type="protein sequence ID" value="EJK66226.1"/>
    <property type="molecule type" value="Genomic_DNA"/>
</dbReference>
<evidence type="ECO:0000313" key="3">
    <source>
        <dbReference type="EMBL" id="EJK66226.1"/>
    </source>
</evidence>
<dbReference type="OrthoDB" id="46409at2759"/>
<reference evidence="3 4" key="1">
    <citation type="journal article" date="2012" name="Genome Biol.">
        <title>Genome and low-iron response of an oceanic diatom adapted to chronic iron limitation.</title>
        <authorList>
            <person name="Lommer M."/>
            <person name="Specht M."/>
            <person name="Roy A.S."/>
            <person name="Kraemer L."/>
            <person name="Andreson R."/>
            <person name="Gutowska M.A."/>
            <person name="Wolf J."/>
            <person name="Bergner S.V."/>
            <person name="Schilhabel M.B."/>
            <person name="Klostermeier U.C."/>
            <person name="Beiko R.G."/>
            <person name="Rosenstiel P."/>
            <person name="Hippler M."/>
            <person name="Laroche J."/>
        </authorList>
    </citation>
    <scope>NUCLEOTIDE SEQUENCE [LARGE SCALE GENOMIC DNA]</scope>
    <source>
        <strain evidence="3 4">CCMP1005</strain>
    </source>
</reference>
<proteinExistence type="predicted"/>
<feature type="compositionally biased region" description="Low complexity" evidence="1">
    <location>
        <begin position="492"/>
        <end position="504"/>
    </location>
</feature>
<evidence type="ECO:0008006" key="5">
    <source>
        <dbReference type="Google" id="ProtNLM"/>
    </source>
</evidence>
<feature type="region of interest" description="Disordered" evidence="1">
    <location>
        <begin position="450"/>
        <end position="504"/>
    </location>
</feature>
<evidence type="ECO:0000256" key="1">
    <source>
        <dbReference type="SAM" id="MobiDB-lite"/>
    </source>
</evidence>
<dbReference type="eggNOG" id="ENOG502S8QX">
    <property type="taxonomic scope" value="Eukaryota"/>
</dbReference>
<accession>K0SZ06</accession>
<dbReference type="Proteomes" id="UP000266841">
    <property type="component" value="Unassembled WGS sequence"/>
</dbReference>
<feature type="non-terminal residue" evidence="3">
    <location>
        <position position="504"/>
    </location>
</feature>
<evidence type="ECO:0000256" key="2">
    <source>
        <dbReference type="SAM" id="SignalP"/>
    </source>
</evidence>
<feature type="signal peptide" evidence="2">
    <location>
        <begin position="1"/>
        <end position="21"/>
    </location>
</feature>
<evidence type="ECO:0000313" key="4">
    <source>
        <dbReference type="Proteomes" id="UP000266841"/>
    </source>
</evidence>
<gene>
    <name evidence="3" type="ORF">THAOC_12867</name>
</gene>
<name>K0SZ06_THAOC</name>
<keyword evidence="4" id="KW-1185">Reference proteome</keyword>
<keyword evidence="2" id="KW-0732">Signal</keyword>
<feature type="region of interest" description="Disordered" evidence="1">
    <location>
        <begin position="64"/>
        <end position="87"/>
    </location>
</feature>
<organism evidence="3 4">
    <name type="scientific">Thalassiosira oceanica</name>
    <name type="common">Marine diatom</name>
    <dbReference type="NCBI Taxonomy" id="159749"/>
    <lineage>
        <taxon>Eukaryota</taxon>
        <taxon>Sar</taxon>
        <taxon>Stramenopiles</taxon>
        <taxon>Ochrophyta</taxon>
        <taxon>Bacillariophyta</taxon>
        <taxon>Coscinodiscophyceae</taxon>
        <taxon>Thalassiosirophycidae</taxon>
        <taxon>Thalassiosirales</taxon>
        <taxon>Thalassiosiraceae</taxon>
        <taxon>Thalassiosira</taxon>
    </lineage>
</organism>
<sequence length="504" mass="56524">MRSKLPLRTFVLLLIVVPAHGFCGPARVKSSDLASAVSCAGDHRRACGKTACADAPLRAGANLRHKGAHGPVQSRRRKRLAASPVEEDPTARNEIRNIVNDVSRQTLSSLLSQSDVQRIYNELFFERSSVLFNDETYQQYKKYWSKAETRLRQEDKRTLSDLLGEEATSRILNSIRGDEGGVSLSYDAQTVRTFLESDAINSLFTKLLYDAIFEFTINFDILGNAISKLPMLGPVRNQVLKESKRQMDRTLGPLLQRFLSSYTRIAIGQTLDFVISAENSSAFGKANARLVEYLLKQKTLADFIPEDSVLVDWREESWKYLAEIEGNESAKEDLRKILEQSLDFTYDTLGDKCIQDSGLDVNDILDSSPTLERSLVSFWERCKESASSNPKVFEMIADFGERAVKSLEKRIKTIANFWRRTERQKDKKPTKLDGWTKRWTKVSKGHISEVGSKHNRGELSFRAREGSPVESQRKPIAMARSSGGRGGARHNGPPQAAAAQAGPT</sequence>
<feature type="chain" id="PRO_5003837485" description="RGS domain-containing protein" evidence="2">
    <location>
        <begin position="22"/>
        <end position="504"/>
    </location>
</feature>
<feature type="compositionally biased region" description="Basic residues" evidence="1">
    <location>
        <begin position="64"/>
        <end position="80"/>
    </location>
</feature>